<protein>
    <submittedName>
        <fullName evidence="1">Uncharacterized protein</fullName>
    </submittedName>
</protein>
<dbReference type="STRING" id="595670.SAMN05421643_10329"/>
<sequence>MSNRFYLACFRDNVGSSVGWQGYHYSAITRTLKVFGAKMTHQFSNVSVGEIEELVINAKLKEATWRA</sequence>
<dbReference type="RefSeq" id="WP_092687647.1">
    <property type="nucleotide sequence ID" value="NZ_FNPK01000003.1"/>
</dbReference>
<evidence type="ECO:0000313" key="2">
    <source>
        <dbReference type="Proteomes" id="UP000199035"/>
    </source>
</evidence>
<gene>
    <name evidence="1" type="ORF">SAMN05421643_10329</name>
</gene>
<reference evidence="2" key="1">
    <citation type="submission" date="2016-10" db="EMBL/GenBank/DDBJ databases">
        <authorList>
            <person name="Varghese N."/>
            <person name="Submissions S."/>
        </authorList>
    </citation>
    <scope>NUCLEOTIDE SEQUENCE [LARGE SCALE GENOMIC DNA]</scope>
    <source>
        <strain evidence="2">ANC 5109</strain>
    </source>
</reference>
<dbReference type="EMBL" id="FNPK01000003">
    <property type="protein sequence ID" value="SDY06110.1"/>
    <property type="molecule type" value="Genomic_DNA"/>
</dbReference>
<keyword evidence="2" id="KW-1185">Reference proteome</keyword>
<name>A0A1H3GST8_9GAMM</name>
<dbReference type="Proteomes" id="UP000199035">
    <property type="component" value="Unassembled WGS sequence"/>
</dbReference>
<dbReference type="AlphaFoldDB" id="A0A1H3GST8"/>
<organism evidence="1 2">
    <name type="scientific">Acinetobacter kyonggiensis</name>
    <dbReference type="NCBI Taxonomy" id="595670"/>
    <lineage>
        <taxon>Bacteria</taxon>
        <taxon>Pseudomonadati</taxon>
        <taxon>Pseudomonadota</taxon>
        <taxon>Gammaproteobacteria</taxon>
        <taxon>Moraxellales</taxon>
        <taxon>Moraxellaceae</taxon>
        <taxon>Acinetobacter</taxon>
    </lineage>
</organism>
<evidence type="ECO:0000313" key="1">
    <source>
        <dbReference type="EMBL" id="SDY06110.1"/>
    </source>
</evidence>
<proteinExistence type="predicted"/>
<accession>A0A1H3GST8</accession>